<dbReference type="Proteomes" id="UP000887574">
    <property type="component" value="Unplaced"/>
</dbReference>
<accession>A0A915DEH8</accession>
<evidence type="ECO:0000313" key="2">
    <source>
        <dbReference type="Proteomes" id="UP000887574"/>
    </source>
</evidence>
<organism evidence="2 3">
    <name type="scientific">Ditylenchus dipsaci</name>
    <dbReference type="NCBI Taxonomy" id="166011"/>
    <lineage>
        <taxon>Eukaryota</taxon>
        <taxon>Metazoa</taxon>
        <taxon>Ecdysozoa</taxon>
        <taxon>Nematoda</taxon>
        <taxon>Chromadorea</taxon>
        <taxon>Rhabditida</taxon>
        <taxon>Tylenchina</taxon>
        <taxon>Tylenchomorpha</taxon>
        <taxon>Sphaerularioidea</taxon>
        <taxon>Anguinidae</taxon>
        <taxon>Anguininae</taxon>
        <taxon>Ditylenchus</taxon>
    </lineage>
</organism>
<protein>
    <submittedName>
        <fullName evidence="3">Vps16 C-terminal domain-containing protein</fullName>
    </submittedName>
</protein>
<feature type="domain" description="Vps16 C-terminal" evidence="1">
    <location>
        <begin position="6"/>
        <end position="159"/>
    </location>
</feature>
<dbReference type="PANTHER" id="PTHR12811">
    <property type="entry name" value="VACUOLAR PROTEIN SORTING VPS16"/>
    <property type="match status" value="1"/>
</dbReference>
<dbReference type="GO" id="GO:0006886">
    <property type="term" value="P:intracellular protein transport"/>
    <property type="evidence" value="ECO:0007669"/>
    <property type="project" value="InterPro"/>
</dbReference>
<dbReference type="GO" id="GO:0030897">
    <property type="term" value="C:HOPS complex"/>
    <property type="evidence" value="ECO:0007669"/>
    <property type="project" value="TreeGrafter"/>
</dbReference>
<dbReference type="Pfam" id="PF04840">
    <property type="entry name" value="Vps16_C"/>
    <property type="match status" value="1"/>
</dbReference>
<name>A0A915DEH8_9BILA</name>
<dbReference type="GO" id="GO:0003779">
    <property type="term" value="F:actin binding"/>
    <property type="evidence" value="ECO:0007669"/>
    <property type="project" value="TreeGrafter"/>
</dbReference>
<dbReference type="WBParaSite" id="jg18737">
    <property type="protein sequence ID" value="jg18737"/>
    <property type="gene ID" value="jg18737"/>
</dbReference>
<reference evidence="3" key="1">
    <citation type="submission" date="2022-11" db="UniProtKB">
        <authorList>
            <consortium name="WormBaseParasite"/>
        </authorList>
    </citation>
    <scope>IDENTIFICATION</scope>
</reference>
<proteinExistence type="predicted"/>
<dbReference type="PANTHER" id="PTHR12811:SF0">
    <property type="entry name" value="VACUOLAR PROTEIN SORTING-ASSOCIATED PROTEIN 16 HOMOLOG"/>
    <property type="match status" value="1"/>
</dbReference>
<dbReference type="Gene3D" id="1.10.150.780">
    <property type="entry name" value="Vps16, C-terminal region"/>
    <property type="match status" value="1"/>
</dbReference>
<dbReference type="InterPro" id="IPR006925">
    <property type="entry name" value="Vps16_C"/>
</dbReference>
<dbReference type="InterPro" id="IPR016534">
    <property type="entry name" value="VPS16"/>
</dbReference>
<dbReference type="InterPro" id="IPR038132">
    <property type="entry name" value="Vps16_C_sf"/>
</dbReference>
<dbReference type="AlphaFoldDB" id="A0A915DEH8"/>
<keyword evidence="2" id="KW-1185">Reference proteome</keyword>
<dbReference type="GO" id="GO:0016197">
    <property type="term" value="P:endosomal transport"/>
    <property type="evidence" value="ECO:0007669"/>
    <property type="project" value="TreeGrafter"/>
</dbReference>
<dbReference type="GO" id="GO:0042144">
    <property type="term" value="P:vacuole fusion, non-autophagic"/>
    <property type="evidence" value="ECO:0007669"/>
    <property type="project" value="TreeGrafter"/>
</dbReference>
<dbReference type="GO" id="GO:0005765">
    <property type="term" value="C:lysosomal membrane"/>
    <property type="evidence" value="ECO:0007669"/>
    <property type="project" value="TreeGrafter"/>
</dbReference>
<evidence type="ECO:0000313" key="3">
    <source>
        <dbReference type="WBParaSite" id="jg18737"/>
    </source>
</evidence>
<evidence type="ECO:0000259" key="1">
    <source>
        <dbReference type="Pfam" id="PF04840"/>
    </source>
</evidence>
<dbReference type="GO" id="GO:0005768">
    <property type="term" value="C:endosome"/>
    <property type="evidence" value="ECO:0007669"/>
    <property type="project" value="TreeGrafter"/>
</dbReference>
<sequence length="171" mass="19476">MSGAQLVSSSAQLLQLNVKLEEKYTTCLADKTLRETFLWAVGHAEDSVVDNLKKVHRISEKQTWVWTVEGLCLAAKWEQLEKFGRSLKKSPPLIEACCKYGNVNLAGRFLDKLTAYEEQVKAFILLGRIVDAATLAAKKSDLNTLQQIRRRFAHDSEEWRQVSNIIQQVDR</sequence>